<accession>A0A2G7FS03</accession>
<comment type="caution">
    <text evidence="2">The sequence shown here is derived from an EMBL/GenBank/DDBJ whole genome shotgun (WGS) entry which is preliminary data.</text>
</comment>
<name>A0A2G7FS03_9EURO</name>
<evidence type="ECO:0000313" key="3">
    <source>
        <dbReference type="Proteomes" id="UP000231358"/>
    </source>
</evidence>
<evidence type="ECO:0008006" key="4">
    <source>
        <dbReference type="Google" id="ProtNLM"/>
    </source>
</evidence>
<dbReference type="AlphaFoldDB" id="A0A2G7FS03"/>
<proteinExistence type="predicted"/>
<dbReference type="STRING" id="656916.A0A2G7FS03"/>
<sequence>TIMASQVPALLRFLSQDAKMPLAAAMGKVMELQKAGLTSPEQISKSEFKVLQETFKDDKLAKQVWNAAKKVSKKREASNGSTESPRKKPRGLDRRDNATPFDMECALSLPTTSATEDELSKVVLFTNRAPLVLAFAVCILKHTMPEQPISSRLSLAQAVVSANSRSKAASLGIESENSANQEGWGEGQPVVRVLGREVKVLKRWDYNPKEGKPEGVASSEQDEDIHHADNGMLGQDVSDPDNSNGMPPLWGIDLEALRSAHRDNSIGASNANEPLPIFTPGAARSYLLKSFTEASKDNIPASDKPSRKRLSQTDAEKETCLRNLLRSIDLVCQSWAPFLSREELDRRAWAWYTHVRPAVQSGVAGWGEKGRVKLSDILALRRQP</sequence>
<evidence type="ECO:0000256" key="1">
    <source>
        <dbReference type="SAM" id="MobiDB-lite"/>
    </source>
</evidence>
<feature type="region of interest" description="Disordered" evidence="1">
    <location>
        <begin position="71"/>
        <end position="97"/>
    </location>
</feature>
<dbReference type="Proteomes" id="UP000231358">
    <property type="component" value="Unassembled WGS sequence"/>
</dbReference>
<gene>
    <name evidence="2" type="ORF">AARAC_006302</name>
</gene>
<feature type="compositionally biased region" description="Basic and acidic residues" evidence="1">
    <location>
        <begin position="84"/>
        <end position="97"/>
    </location>
</feature>
<reference evidence="2 3" key="1">
    <citation type="submission" date="2017-05" db="EMBL/GenBank/DDBJ databases">
        <title>Genome sequence for an aflatoxigenic pathogen of Argentinian peanut, Aspergillus arachidicola.</title>
        <authorList>
            <person name="Moore G."/>
            <person name="Beltz S.B."/>
            <person name="Mack B.M."/>
        </authorList>
    </citation>
    <scope>NUCLEOTIDE SEQUENCE [LARGE SCALE GENOMIC DNA]</scope>
    <source>
        <strain evidence="2 3">CBS 117610</strain>
    </source>
</reference>
<organism evidence="2 3">
    <name type="scientific">Aspergillus arachidicola</name>
    <dbReference type="NCBI Taxonomy" id="656916"/>
    <lineage>
        <taxon>Eukaryota</taxon>
        <taxon>Fungi</taxon>
        <taxon>Dikarya</taxon>
        <taxon>Ascomycota</taxon>
        <taxon>Pezizomycotina</taxon>
        <taxon>Eurotiomycetes</taxon>
        <taxon>Eurotiomycetidae</taxon>
        <taxon>Eurotiales</taxon>
        <taxon>Aspergillaceae</taxon>
        <taxon>Aspergillus</taxon>
        <taxon>Aspergillus subgen. Circumdati</taxon>
    </lineage>
</organism>
<dbReference type="EMBL" id="NEXV01000453">
    <property type="protein sequence ID" value="PIG83422.1"/>
    <property type="molecule type" value="Genomic_DNA"/>
</dbReference>
<feature type="non-terminal residue" evidence="2">
    <location>
        <position position="1"/>
    </location>
</feature>
<keyword evidence="3" id="KW-1185">Reference proteome</keyword>
<protein>
    <recommendedName>
        <fullName evidence="4">Impact N-terminal domain-containing protein</fullName>
    </recommendedName>
</protein>
<evidence type="ECO:0000313" key="2">
    <source>
        <dbReference type="EMBL" id="PIG83422.1"/>
    </source>
</evidence>